<dbReference type="GO" id="GO:0005886">
    <property type="term" value="C:plasma membrane"/>
    <property type="evidence" value="ECO:0007669"/>
    <property type="project" value="UniProtKB-SubCell"/>
</dbReference>
<comment type="subcellular location">
    <subcellularLocation>
        <location evidence="2">Cell membrane</location>
        <topology evidence="2">Multi-pass membrane protein</topology>
    </subcellularLocation>
</comment>
<keyword evidence="6 14" id="KW-0597">Phosphoprotein</keyword>
<evidence type="ECO:0000256" key="13">
    <source>
        <dbReference type="ARBA" id="ARBA00074306"/>
    </source>
</evidence>
<dbReference type="EC" id="2.7.13.3" evidence="4"/>
<evidence type="ECO:0000259" key="18">
    <source>
        <dbReference type="PROSITE" id="PS50110"/>
    </source>
</evidence>
<dbReference type="InterPro" id="IPR003661">
    <property type="entry name" value="HisK_dim/P_dom"/>
</dbReference>
<dbReference type="FunFam" id="3.30.565.10:FF:000010">
    <property type="entry name" value="Sensor histidine kinase RcsC"/>
    <property type="match status" value="1"/>
</dbReference>
<feature type="domain" description="Response regulatory" evidence="18">
    <location>
        <begin position="792"/>
        <end position="910"/>
    </location>
</feature>
<keyword evidence="7" id="KW-0808">Transferase</keyword>
<dbReference type="Pfam" id="PF05227">
    <property type="entry name" value="CHASE3"/>
    <property type="match status" value="1"/>
</dbReference>
<gene>
    <name evidence="20" type="ORF">PB01_02360</name>
</gene>
<dbReference type="PANTHER" id="PTHR45339:SF1">
    <property type="entry name" value="HYBRID SIGNAL TRANSDUCTION HISTIDINE KINASE J"/>
    <property type="match status" value="1"/>
</dbReference>
<dbReference type="Pfam" id="PF00072">
    <property type="entry name" value="Response_reg"/>
    <property type="match status" value="1"/>
</dbReference>
<dbReference type="InterPro" id="IPR011006">
    <property type="entry name" value="CheY-like_superfamily"/>
</dbReference>
<keyword evidence="16" id="KW-0812">Transmembrane</keyword>
<dbReference type="InterPro" id="IPR003660">
    <property type="entry name" value="HAMP_dom"/>
</dbReference>
<dbReference type="SUPFAM" id="SSF55781">
    <property type="entry name" value="GAF domain-like"/>
    <property type="match status" value="1"/>
</dbReference>
<dbReference type="InterPro" id="IPR005467">
    <property type="entry name" value="His_kinase_dom"/>
</dbReference>
<evidence type="ECO:0000256" key="11">
    <source>
        <dbReference type="ARBA" id="ARBA00023012"/>
    </source>
</evidence>
<dbReference type="InterPro" id="IPR001789">
    <property type="entry name" value="Sig_transdc_resp-reg_receiver"/>
</dbReference>
<dbReference type="SMART" id="SM00304">
    <property type="entry name" value="HAMP"/>
    <property type="match status" value="1"/>
</dbReference>
<name>A0A5J6SLX1_9BACI</name>
<keyword evidence="12 16" id="KW-0472">Membrane</keyword>
<dbReference type="SMART" id="SM00387">
    <property type="entry name" value="HATPase_c"/>
    <property type="match status" value="1"/>
</dbReference>
<dbReference type="KEGG" id="psyo:PB01_02360"/>
<evidence type="ECO:0000256" key="2">
    <source>
        <dbReference type="ARBA" id="ARBA00004651"/>
    </source>
</evidence>
<dbReference type="SMART" id="SM00065">
    <property type="entry name" value="GAF"/>
    <property type="match status" value="1"/>
</dbReference>
<dbReference type="Pfam" id="PF00672">
    <property type="entry name" value="HAMP"/>
    <property type="match status" value="1"/>
</dbReference>
<dbReference type="GO" id="GO:0000155">
    <property type="term" value="F:phosphorelay sensor kinase activity"/>
    <property type="evidence" value="ECO:0007669"/>
    <property type="project" value="InterPro"/>
</dbReference>
<evidence type="ECO:0000256" key="15">
    <source>
        <dbReference type="SAM" id="Coils"/>
    </source>
</evidence>
<dbReference type="InterPro" id="IPR029016">
    <property type="entry name" value="GAF-like_dom_sf"/>
</dbReference>
<dbReference type="CDD" id="cd06225">
    <property type="entry name" value="HAMP"/>
    <property type="match status" value="1"/>
</dbReference>
<dbReference type="InterPro" id="IPR036097">
    <property type="entry name" value="HisK_dim/P_sf"/>
</dbReference>
<evidence type="ECO:0000256" key="4">
    <source>
        <dbReference type="ARBA" id="ARBA00012438"/>
    </source>
</evidence>
<evidence type="ECO:0000259" key="17">
    <source>
        <dbReference type="PROSITE" id="PS50109"/>
    </source>
</evidence>
<dbReference type="SUPFAM" id="SSF52172">
    <property type="entry name" value="CheY-like"/>
    <property type="match status" value="1"/>
</dbReference>
<dbReference type="Gene3D" id="3.40.50.2300">
    <property type="match status" value="1"/>
</dbReference>
<protein>
    <recommendedName>
        <fullName evidence="13">Circadian input-output histidine kinase CikA</fullName>
        <ecNumber evidence="4">2.7.13.3</ecNumber>
    </recommendedName>
</protein>
<feature type="coiled-coil region" evidence="15">
    <location>
        <begin position="442"/>
        <end position="497"/>
    </location>
</feature>
<keyword evidence="10" id="KW-0067">ATP-binding</keyword>
<dbReference type="PROSITE" id="PS50885">
    <property type="entry name" value="HAMP"/>
    <property type="match status" value="1"/>
</dbReference>
<feature type="transmembrane region" description="Helical" evidence="16">
    <location>
        <begin position="13"/>
        <end position="32"/>
    </location>
</feature>
<feature type="domain" description="Histidine kinase" evidence="17">
    <location>
        <begin position="514"/>
        <end position="747"/>
    </location>
</feature>
<evidence type="ECO:0000256" key="12">
    <source>
        <dbReference type="ARBA" id="ARBA00023136"/>
    </source>
</evidence>
<dbReference type="Gene3D" id="6.10.340.10">
    <property type="match status" value="1"/>
</dbReference>
<evidence type="ECO:0000256" key="8">
    <source>
        <dbReference type="ARBA" id="ARBA00022741"/>
    </source>
</evidence>
<dbReference type="RefSeq" id="WP_151698688.1">
    <property type="nucleotide sequence ID" value="NZ_CP031223.1"/>
</dbReference>
<dbReference type="Gene3D" id="3.30.450.40">
    <property type="match status" value="1"/>
</dbReference>
<dbReference type="CDD" id="cd00082">
    <property type="entry name" value="HisKA"/>
    <property type="match status" value="1"/>
</dbReference>
<dbReference type="CDD" id="cd16922">
    <property type="entry name" value="HATPase_EvgS-ArcB-TorS-like"/>
    <property type="match status" value="1"/>
</dbReference>
<evidence type="ECO:0000256" key="16">
    <source>
        <dbReference type="SAM" id="Phobius"/>
    </source>
</evidence>
<evidence type="ECO:0000256" key="9">
    <source>
        <dbReference type="ARBA" id="ARBA00022777"/>
    </source>
</evidence>
<dbReference type="Proteomes" id="UP000325517">
    <property type="component" value="Chromosome"/>
</dbReference>
<dbReference type="InterPro" id="IPR003018">
    <property type="entry name" value="GAF"/>
</dbReference>
<dbReference type="GO" id="GO:0005524">
    <property type="term" value="F:ATP binding"/>
    <property type="evidence" value="ECO:0007669"/>
    <property type="project" value="UniProtKB-KW"/>
</dbReference>
<proteinExistence type="inferred from homology"/>
<keyword evidence="16" id="KW-1133">Transmembrane helix</keyword>
<organism evidence="20 21">
    <name type="scientific">Psychrobacillus glaciei</name>
    <dbReference type="NCBI Taxonomy" id="2283160"/>
    <lineage>
        <taxon>Bacteria</taxon>
        <taxon>Bacillati</taxon>
        <taxon>Bacillota</taxon>
        <taxon>Bacilli</taxon>
        <taxon>Bacillales</taxon>
        <taxon>Bacillaceae</taxon>
        <taxon>Psychrobacillus</taxon>
    </lineage>
</organism>
<dbReference type="InterPro" id="IPR036890">
    <property type="entry name" value="HATPase_C_sf"/>
</dbReference>
<dbReference type="Pfam" id="PF02518">
    <property type="entry name" value="HATPase_c"/>
    <property type="match status" value="1"/>
</dbReference>
<accession>A0A5J6SLX1</accession>
<evidence type="ECO:0000256" key="3">
    <source>
        <dbReference type="ARBA" id="ARBA00006402"/>
    </source>
</evidence>
<feature type="modified residue" description="4-aspartylphosphate" evidence="14">
    <location>
        <position position="843"/>
    </location>
</feature>
<evidence type="ECO:0000313" key="21">
    <source>
        <dbReference type="Proteomes" id="UP000325517"/>
    </source>
</evidence>
<feature type="domain" description="HAMP" evidence="19">
    <location>
        <begin position="212"/>
        <end position="270"/>
    </location>
</feature>
<keyword evidence="11" id="KW-0902">Two-component regulatory system</keyword>
<dbReference type="SUPFAM" id="SSF47384">
    <property type="entry name" value="Homodimeric domain of signal transducing histidine kinase"/>
    <property type="match status" value="1"/>
</dbReference>
<dbReference type="SUPFAM" id="SSF55874">
    <property type="entry name" value="ATPase domain of HSP90 chaperone/DNA topoisomerase II/histidine kinase"/>
    <property type="match status" value="1"/>
</dbReference>
<evidence type="ECO:0000256" key="6">
    <source>
        <dbReference type="ARBA" id="ARBA00022553"/>
    </source>
</evidence>
<dbReference type="Pfam" id="PF13185">
    <property type="entry name" value="GAF_2"/>
    <property type="match status" value="1"/>
</dbReference>
<reference evidence="20 21" key="1">
    <citation type="submission" date="2018-07" db="EMBL/GenBank/DDBJ databases">
        <title>Complete genome sequence of Psychrobacillus sp. PB01, isolated from iceberg, and comparative genome analysis of Psychrobacillus strains.</title>
        <authorList>
            <person name="Lee P.C."/>
        </authorList>
    </citation>
    <scope>NUCLEOTIDE SEQUENCE [LARGE SCALE GENOMIC DNA]</scope>
    <source>
        <strain evidence="20 21">PB01</strain>
    </source>
</reference>
<evidence type="ECO:0000256" key="14">
    <source>
        <dbReference type="PROSITE-ProRule" id="PRU00169"/>
    </source>
</evidence>
<dbReference type="SMART" id="SM00448">
    <property type="entry name" value="REC"/>
    <property type="match status" value="1"/>
</dbReference>
<sequence length="912" mass="103446">MGKKFKTGIRTKIMSGYILVIVMIIVSFFVISDQFSSLQADKRFIMVHDFRVNTLSHQIEKNILDMETGQRGYIITSDESYLKPYNVGQSEWLDAFDELYILVEDNPAQQEKLKEIKGYIVHWIDTSVEPAINRKKQENEISTKNYLETDAGRTEMEQIRSQFNRFRDTELDFRQERADELDRKINKLAKGLILLGLLTFGLAITISLLVSRSIVHTINEVIQTIKDIATFTNTNELDLSRRIKLQSRDEIRELGLATNELLDNLEQRDTHQNRVNTTYYSYQGISTVASLGSAFISSVSEETNASYGAIYVRDFQNQKHRFVKCATFAEGLDTVGRNNFELGQGLIGEYALKKRMHVISDLDNFQLIPSALGTIRPKGMIIAPILYEGEVIAVIEILSISNFSTVDQQFIMDVVDNFGVTLNSVKDRDEIGRLLTESQAMTEELRVQSDNLQTQSEELQMQSEELQTINEKLEERSREAEQKSAALIQTKKDLEEKAEQLILSSKYKSEFLANMSHELRTPLNSILILSELIAENAQEQSREEDESFAKVIHTSGQDLLSLIDDILDLSKVEAGKMEIVYGEMNMNDLPTYLEMNFRHVAEQKEISFEIVKDPNIQEFFYTDEKRMLQIVKNLLSNAFKYTEKGSVKIEIKSVQRENLKASFAGSEVDGWISFSVKDTGIGIPKEKHRLIFEAFQQAEGATMRQYGGTGLGLSICQEYVKHLGGYITLESEEGIGSTFTLYLPSLSKEITKEEVGLTLLDEVAASSIDEPIATEEMSSLQLEEPNVLVGKKVLIVDDDLRNIFALEAALKQEGMIVSSVNNGLECLDTLERQPLFFDIVLMDIMMPNMDGYETMQKIRLNDELSHLPIVALTAKAMKKDREKCLEAGASDYVSKPLNMEQLLSVLSVWVSN</sequence>
<dbReference type="OrthoDB" id="9790669at2"/>
<dbReference type="InterPro" id="IPR007891">
    <property type="entry name" value="CHASE3"/>
</dbReference>
<comment type="similarity">
    <text evidence="3">In the N-terminal section; belongs to the phytochrome family.</text>
</comment>
<evidence type="ECO:0000256" key="5">
    <source>
        <dbReference type="ARBA" id="ARBA00022475"/>
    </source>
</evidence>
<dbReference type="CDD" id="cd19410">
    <property type="entry name" value="HK9-like_sensor"/>
    <property type="match status" value="1"/>
</dbReference>
<dbReference type="Gene3D" id="1.10.287.130">
    <property type="match status" value="1"/>
</dbReference>
<evidence type="ECO:0000256" key="1">
    <source>
        <dbReference type="ARBA" id="ARBA00000085"/>
    </source>
</evidence>
<dbReference type="PROSITE" id="PS50110">
    <property type="entry name" value="RESPONSE_REGULATORY"/>
    <property type="match status" value="1"/>
</dbReference>
<keyword evidence="15" id="KW-0175">Coiled coil</keyword>
<keyword evidence="5" id="KW-1003">Cell membrane</keyword>
<dbReference type="EMBL" id="CP031223">
    <property type="protein sequence ID" value="QFF97744.1"/>
    <property type="molecule type" value="Genomic_DNA"/>
</dbReference>
<keyword evidence="9" id="KW-0418">Kinase</keyword>
<dbReference type="Pfam" id="PF00512">
    <property type="entry name" value="HisKA"/>
    <property type="match status" value="1"/>
</dbReference>
<dbReference type="Gene3D" id="3.30.565.10">
    <property type="entry name" value="Histidine kinase-like ATPase, C-terminal domain"/>
    <property type="match status" value="1"/>
</dbReference>
<dbReference type="SMART" id="SM00388">
    <property type="entry name" value="HisKA"/>
    <property type="match status" value="1"/>
</dbReference>
<evidence type="ECO:0000256" key="7">
    <source>
        <dbReference type="ARBA" id="ARBA00022679"/>
    </source>
</evidence>
<dbReference type="PROSITE" id="PS50109">
    <property type="entry name" value="HIS_KIN"/>
    <property type="match status" value="1"/>
</dbReference>
<evidence type="ECO:0000259" key="19">
    <source>
        <dbReference type="PROSITE" id="PS50885"/>
    </source>
</evidence>
<dbReference type="InterPro" id="IPR004358">
    <property type="entry name" value="Sig_transdc_His_kin-like_C"/>
</dbReference>
<dbReference type="PRINTS" id="PR00344">
    <property type="entry name" value="BCTRLSENSOR"/>
</dbReference>
<dbReference type="CDD" id="cd17546">
    <property type="entry name" value="REC_hyHK_CKI1_RcsC-like"/>
    <property type="match status" value="1"/>
</dbReference>
<dbReference type="PANTHER" id="PTHR45339">
    <property type="entry name" value="HYBRID SIGNAL TRANSDUCTION HISTIDINE KINASE J"/>
    <property type="match status" value="1"/>
</dbReference>
<comment type="catalytic activity">
    <reaction evidence="1">
        <text>ATP + protein L-histidine = ADP + protein N-phospho-L-histidine.</text>
        <dbReference type="EC" id="2.7.13.3"/>
    </reaction>
</comment>
<keyword evidence="21" id="KW-1185">Reference proteome</keyword>
<evidence type="ECO:0000313" key="20">
    <source>
        <dbReference type="EMBL" id="QFF97744.1"/>
    </source>
</evidence>
<keyword evidence="8" id="KW-0547">Nucleotide-binding</keyword>
<dbReference type="InterPro" id="IPR003594">
    <property type="entry name" value="HATPase_dom"/>
</dbReference>
<evidence type="ECO:0000256" key="10">
    <source>
        <dbReference type="ARBA" id="ARBA00022840"/>
    </source>
</evidence>
<dbReference type="AlphaFoldDB" id="A0A5J6SLX1"/>